<geneLocation type="plasmid" evidence="2 4">
    <name>pNMAG03</name>
</geneLocation>
<reference evidence="2" key="4">
    <citation type="submission" date="2016-09" db="EMBL/GenBank/DDBJ databases">
        <authorList>
            <person name="Pfeiffer F."/>
        </authorList>
    </citation>
    <scope>NUCLEOTIDE SEQUENCE</scope>
    <source>
        <strain evidence="2">ATCC 43099</strain>
        <plasmid evidence="2">pNMAG03</plasmid>
    </source>
</reference>
<proteinExistence type="predicted"/>
<evidence type="ECO:0000313" key="4">
    <source>
        <dbReference type="Proteomes" id="UP000001879"/>
    </source>
</evidence>
<dbReference type="AlphaFoldDB" id="D3T2B5"/>
<reference evidence="3 5" key="3">
    <citation type="journal article" date="2014" name="PLoS Genet.">
        <title>Phylogenetically driven sequencing of extremely halophilic archaea reveals strategies for static and dynamic osmo-response.</title>
        <authorList>
            <person name="Becker E.A."/>
            <person name="Seitzer P.M."/>
            <person name="Tritt A."/>
            <person name="Larsen D."/>
            <person name="Krusor M."/>
            <person name="Yao A.I."/>
            <person name="Wu D."/>
            <person name="Madern D."/>
            <person name="Eisen J.A."/>
            <person name="Darling A.E."/>
            <person name="Facciotti M.T."/>
        </authorList>
    </citation>
    <scope>NUCLEOTIDE SEQUENCE [LARGE SCALE GENOMIC DNA]</scope>
    <source>
        <strain evidence="5">ATCC 43099 / DSM 3394 / CCM 3739 / CIP 104546 / IAM 13178 / JCM 8861 / NBRC 102185 / NCIMB 2190 / MS3</strain>
        <strain evidence="3">MS-3</strain>
    </source>
</reference>
<feature type="region of interest" description="Disordered" evidence="1">
    <location>
        <begin position="38"/>
        <end position="66"/>
    </location>
</feature>
<dbReference type="EMBL" id="AOHS01000065">
    <property type="protein sequence ID" value="ELY22971.1"/>
    <property type="molecule type" value="Genomic_DNA"/>
</dbReference>
<sequence>MVSESDEFACANCEEVHDDRGDAIACCGDIPMVVSRGPAGTTVKGPDPAAFADATDSHPGGEADVE</sequence>
<accession>D3T2B5</accession>
<reference evidence="4" key="1">
    <citation type="submission" date="2010-02" db="EMBL/GenBank/DDBJ databases">
        <title>Complete sequence of plasmid 3 of Natrialba magadii ATCC 43099.</title>
        <authorList>
            <consortium name="US DOE Joint Genome Institute"/>
            <person name="Lucas S."/>
            <person name="Copeland A."/>
            <person name="Lapidus A."/>
            <person name="Cheng J.-F."/>
            <person name="Bruce D."/>
            <person name="Goodwin L."/>
            <person name="Pitluck S."/>
            <person name="Davenport K."/>
            <person name="Saunders E."/>
            <person name="Detter J.C."/>
            <person name="Han C."/>
            <person name="Tapia R."/>
            <person name="Land M."/>
            <person name="Hauser L."/>
            <person name="Kyrpides N."/>
            <person name="Mikhailova N."/>
            <person name="De Castro R.E."/>
            <person name="Maupin-Furlow J.A."/>
            <person name="Woyke T."/>
        </authorList>
    </citation>
    <scope>NUCLEOTIDE SEQUENCE [LARGE SCALE GENOMIC DNA]</scope>
    <source>
        <strain evidence="4">ATCC 43099 / DSM 3394 / CCM 3739 / CIP 104546 / IAM 13178 / JCM 8861 / NBRC 102185 / NCIMB 2190 / MS3</strain>
        <plasmid evidence="4">pNMAG03</plasmid>
    </source>
</reference>
<evidence type="ECO:0000256" key="1">
    <source>
        <dbReference type="SAM" id="MobiDB-lite"/>
    </source>
</evidence>
<dbReference type="RefSeq" id="WP_004268177.1">
    <property type="nucleotide sequence ID" value="NC_013925.1"/>
</dbReference>
<dbReference type="PATRIC" id="fig|547559.17.peg.4130"/>
<keyword evidence="4" id="KW-1185">Reference proteome</keyword>
<dbReference type="HOGENOM" id="CLU_2821020_0_0_2"/>
<dbReference type="Proteomes" id="UP000011543">
    <property type="component" value="Unassembled WGS sequence"/>
</dbReference>
<gene>
    <name evidence="2" type="ordered locus">Nmag_4216</name>
    <name evidence="3" type="ORF">C500_20945</name>
</gene>
<dbReference type="EMBL" id="CP001935">
    <property type="protein sequence ID" value="ADD07724.1"/>
    <property type="molecule type" value="Genomic_DNA"/>
</dbReference>
<dbReference type="Proteomes" id="UP000001879">
    <property type="component" value="Plasmid pNMAG03"/>
</dbReference>
<feature type="compositionally biased region" description="Basic and acidic residues" evidence="1">
    <location>
        <begin position="55"/>
        <end position="66"/>
    </location>
</feature>
<name>D3T2B5_NATMM</name>
<dbReference type="KEGG" id="nmg:Nmag_4216"/>
<evidence type="ECO:0000313" key="3">
    <source>
        <dbReference type="EMBL" id="ELY22971.1"/>
    </source>
</evidence>
<organism evidence="2 4">
    <name type="scientific">Natrialba magadii (strain ATCC 43099 / DSM 3394 / CCM 3739 / CIP 104546 / IAM 13178 / JCM 8861 / NBRC 102185 / NCIMB 2190 / MS3)</name>
    <name type="common">Natronobacterium magadii</name>
    <dbReference type="NCBI Taxonomy" id="547559"/>
    <lineage>
        <taxon>Archaea</taxon>
        <taxon>Methanobacteriati</taxon>
        <taxon>Methanobacteriota</taxon>
        <taxon>Stenosarchaea group</taxon>
        <taxon>Halobacteria</taxon>
        <taxon>Halobacteriales</taxon>
        <taxon>Natrialbaceae</taxon>
        <taxon>Natrialba</taxon>
    </lineage>
</organism>
<evidence type="ECO:0000313" key="2">
    <source>
        <dbReference type="EMBL" id="ADD07724.1"/>
    </source>
</evidence>
<protein>
    <submittedName>
        <fullName evidence="2">Virus protein phiCh1-VP64</fullName>
    </submittedName>
</protein>
<evidence type="ECO:0000313" key="5">
    <source>
        <dbReference type="Proteomes" id="UP000011543"/>
    </source>
</evidence>
<dbReference type="GeneID" id="8826844"/>
<reference evidence="2 4" key="2">
    <citation type="journal article" date="2012" name="BMC Genomics">
        <title>A comparative genomics perspective on the genetic content of the alkaliphilic haloarchaeon Natrialba magadii ATCC 43099T.</title>
        <authorList>
            <person name="Siddaramappa S."/>
            <person name="Challacombe J.F."/>
            <person name="Decastro R.E."/>
            <person name="Pfeiffer F."/>
            <person name="Sastre D.E."/>
            <person name="Gimenez M.I."/>
            <person name="Paggi R.A."/>
            <person name="Detter J.C."/>
            <person name="Davenport K.W."/>
            <person name="Goodwin L.A."/>
            <person name="Kyrpides N."/>
            <person name="Tapia R."/>
            <person name="Pitluck S."/>
            <person name="Lucas S."/>
            <person name="Woyke T."/>
            <person name="Maupin-Furlow J.A."/>
        </authorList>
    </citation>
    <scope>NUCLEOTIDE SEQUENCE [LARGE SCALE GENOMIC DNA]</scope>
    <source>
        <strain evidence="2">ATCC 43099</strain>
        <strain evidence="4">ATCC 43099 / DSM 3394 / CCM 3739 / CIP 104546 / IAM 13178 / JCM 8861 / NBRC 102185 / NCIMB 2190 / MS3</strain>
    </source>
</reference>
<keyword evidence="2" id="KW-0614">Plasmid</keyword>